<accession>A0ABS1HK55</accession>
<dbReference type="PANTHER" id="PTHR11575:SF24">
    <property type="entry name" value="5'-NUCLEOTIDASE"/>
    <property type="match status" value="1"/>
</dbReference>
<evidence type="ECO:0000259" key="1">
    <source>
        <dbReference type="Pfam" id="PF02872"/>
    </source>
</evidence>
<keyword evidence="3" id="KW-1185">Reference proteome</keyword>
<dbReference type="EMBL" id="JAENRR010000025">
    <property type="protein sequence ID" value="MBK3517981.1"/>
    <property type="molecule type" value="Genomic_DNA"/>
</dbReference>
<sequence length="251" mass="27721">MIRGKIHIISACILLISILTACQHSGYKINNSQGSFIKTDSLVGSGRLIEAIISPYRDSLKLEMGKVIGKAEYELSGGFPEGLLSNFVTDLVPVECERNGFQKPDICIVNVKGLRIPISKGDITVENIYQLMPFENEIVYLTMSKDQVLELFDFMASVGGDGMSGASFGINGARAVDIRVQNKRLENRNYIIATSDYLADGGDHFEVFQTAIERKSTGLKVRDAIIKHIKELTASGDMISSKLDKRIYYAQ</sequence>
<protein>
    <submittedName>
        <fullName evidence="2">5'-nucleotidase C-terminal domain-containing protein</fullName>
    </submittedName>
</protein>
<dbReference type="Proteomes" id="UP000605676">
    <property type="component" value="Unassembled WGS sequence"/>
</dbReference>
<proteinExistence type="predicted"/>
<reference evidence="2 3" key="1">
    <citation type="submission" date="2021-01" db="EMBL/GenBank/DDBJ databases">
        <title>Carboxyliciviraga sp.nov., isolated from coastal sediments.</title>
        <authorList>
            <person name="Lu D."/>
            <person name="Zhang T."/>
        </authorList>
    </citation>
    <scope>NUCLEOTIDE SEQUENCE [LARGE SCALE GENOMIC DNA]</scope>
    <source>
        <strain evidence="2 3">N1Y132</strain>
    </source>
</reference>
<dbReference type="InterPro" id="IPR008334">
    <property type="entry name" value="5'-Nucleotdase_C"/>
</dbReference>
<dbReference type="InterPro" id="IPR036907">
    <property type="entry name" value="5'-Nucleotdase_C_sf"/>
</dbReference>
<feature type="domain" description="5'-Nucleotidase C-terminal" evidence="1">
    <location>
        <begin position="79"/>
        <end position="209"/>
    </location>
</feature>
<evidence type="ECO:0000313" key="2">
    <source>
        <dbReference type="EMBL" id="MBK3517981.1"/>
    </source>
</evidence>
<dbReference type="RefSeq" id="WP_200465210.1">
    <property type="nucleotide sequence ID" value="NZ_JAENRR010000025.1"/>
</dbReference>
<dbReference type="InterPro" id="IPR006179">
    <property type="entry name" value="5_nucleotidase/apyrase"/>
</dbReference>
<dbReference type="Pfam" id="PF02872">
    <property type="entry name" value="5_nucleotid_C"/>
    <property type="match status" value="1"/>
</dbReference>
<dbReference type="PANTHER" id="PTHR11575">
    <property type="entry name" value="5'-NUCLEOTIDASE-RELATED"/>
    <property type="match status" value="1"/>
</dbReference>
<evidence type="ECO:0000313" key="3">
    <source>
        <dbReference type="Proteomes" id="UP000605676"/>
    </source>
</evidence>
<dbReference type="PROSITE" id="PS51257">
    <property type="entry name" value="PROKAR_LIPOPROTEIN"/>
    <property type="match status" value="1"/>
</dbReference>
<dbReference type="SUPFAM" id="SSF55816">
    <property type="entry name" value="5'-nucleotidase (syn. UDP-sugar hydrolase), C-terminal domain"/>
    <property type="match status" value="1"/>
</dbReference>
<gene>
    <name evidence="2" type="ORF">JIV24_11610</name>
</gene>
<name>A0ABS1HK55_9BACT</name>
<comment type="caution">
    <text evidence="2">The sequence shown here is derived from an EMBL/GenBank/DDBJ whole genome shotgun (WGS) entry which is preliminary data.</text>
</comment>
<dbReference type="Gene3D" id="3.90.780.10">
    <property type="entry name" value="5'-Nucleotidase, C-terminal domain"/>
    <property type="match status" value="1"/>
</dbReference>
<organism evidence="2 3">
    <name type="scientific">Carboxylicivirga marina</name>
    <dbReference type="NCBI Taxonomy" id="2800988"/>
    <lineage>
        <taxon>Bacteria</taxon>
        <taxon>Pseudomonadati</taxon>
        <taxon>Bacteroidota</taxon>
        <taxon>Bacteroidia</taxon>
        <taxon>Marinilabiliales</taxon>
        <taxon>Marinilabiliaceae</taxon>
        <taxon>Carboxylicivirga</taxon>
    </lineage>
</organism>